<sequence>MPAALFRIDRPPSSLGFKRAFSGTLAFRIKLPKNKATILAPIIELEEPEPGEDETREFEALRETSVRACPSMKFADPIKPLHLDFRCAVRKPLHPANSNKQTTPTVEFTSLALTEEPERNIHCSSPSSLAVGSNMTVSMHKPRRNIDTIPAVGEIPRSSGRRIPALDPGCGRSGLYRPGGCTDSVLQTSHGPGKRMREPEVEERYNAKRRRMVLNDETYPQMPSDPGIPTDTPMKRRNTPPQSNVRALAALPRRSILPYEKTPREGARKRTFQEVEHGVDEVVVDTLRYVKRRALC</sequence>
<dbReference type="Proteomes" id="UP001215280">
    <property type="component" value="Unassembled WGS sequence"/>
</dbReference>
<evidence type="ECO:0000313" key="3">
    <source>
        <dbReference type="Proteomes" id="UP001215280"/>
    </source>
</evidence>
<name>A0AAD7N7P1_9AGAR</name>
<dbReference type="EMBL" id="JARJLG010000088">
    <property type="protein sequence ID" value="KAJ7748776.1"/>
    <property type="molecule type" value="Genomic_DNA"/>
</dbReference>
<organism evidence="2 3">
    <name type="scientific">Mycena maculata</name>
    <dbReference type="NCBI Taxonomy" id="230809"/>
    <lineage>
        <taxon>Eukaryota</taxon>
        <taxon>Fungi</taxon>
        <taxon>Dikarya</taxon>
        <taxon>Basidiomycota</taxon>
        <taxon>Agaricomycotina</taxon>
        <taxon>Agaricomycetes</taxon>
        <taxon>Agaricomycetidae</taxon>
        <taxon>Agaricales</taxon>
        <taxon>Marasmiineae</taxon>
        <taxon>Mycenaceae</taxon>
        <taxon>Mycena</taxon>
    </lineage>
</organism>
<accession>A0AAD7N7P1</accession>
<dbReference type="AlphaFoldDB" id="A0AAD7N7P1"/>
<keyword evidence="3" id="KW-1185">Reference proteome</keyword>
<proteinExistence type="predicted"/>
<evidence type="ECO:0000313" key="2">
    <source>
        <dbReference type="EMBL" id="KAJ7748776.1"/>
    </source>
</evidence>
<protein>
    <submittedName>
        <fullName evidence="2">Uncharacterized protein</fullName>
    </submittedName>
</protein>
<feature type="region of interest" description="Disordered" evidence="1">
    <location>
        <begin position="217"/>
        <end position="242"/>
    </location>
</feature>
<comment type="caution">
    <text evidence="2">The sequence shown here is derived from an EMBL/GenBank/DDBJ whole genome shotgun (WGS) entry which is preliminary data.</text>
</comment>
<reference evidence="2" key="1">
    <citation type="submission" date="2023-03" db="EMBL/GenBank/DDBJ databases">
        <title>Massive genome expansion in bonnet fungi (Mycena s.s.) driven by repeated elements and novel gene families across ecological guilds.</title>
        <authorList>
            <consortium name="Lawrence Berkeley National Laboratory"/>
            <person name="Harder C.B."/>
            <person name="Miyauchi S."/>
            <person name="Viragh M."/>
            <person name="Kuo A."/>
            <person name="Thoen E."/>
            <person name="Andreopoulos B."/>
            <person name="Lu D."/>
            <person name="Skrede I."/>
            <person name="Drula E."/>
            <person name="Henrissat B."/>
            <person name="Morin E."/>
            <person name="Kohler A."/>
            <person name="Barry K."/>
            <person name="LaButti K."/>
            <person name="Morin E."/>
            <person name="Salamov A."/>
            <person name="Lipzen A."/>
            <person name="Mereny Z."/>
            <person name="Hegedus B."/>
            <person name="Baldrian P."/>
            <person name="Stursova M."/>
            <person name="Weitz H."/>
            <person name="Taylor A."/>
            <person name="Grigoriev I.V."/>
            <person name="Nagy L.G."/>
            <person name="Martin F."/>
            <person name="Kauserud H."/>
        </authorList>
    </citation>
    <scope>NUCLEOTIDE SEQUENCE</scope>
    <source>
        <strain evidence="2">CBHHK188m</strain>
    </source>
</reference>
<evidence type="ECO:0000256" key="1">
    <source>
        <dbReference type="SAM" id="MobiDB-lite"/>
    </source>
</evidence>
<gene>
    <name evidence="2" type="ORF">DFH07DRAFT_829717</name>
</gene>